<name>T1J1X6_STRMM</name>
<evidence type="ECO:0000256" key="8">
    <source>
        <dbReference type="SAM" id="MobiDB-lite"/>
    </source>
</evidence>
<comment type="subcellular location">
    <subcellularLocation>
        <location evidence="2">Nucleus</location>
        <location evidence="2">Nucleolus</location>
    </subcellularLocation>
</comment>
<dbReference type="EnsemblMetazoa" id="SMAR007550-RA">
    <property type="protein sequence ID" value="SMAR007550-PA"/>
    <property type="gene ID" value="SMAR007550"/>
</dbReference>
<feature type="region of interest" description="Disordered" evidence="8">
    <location>
        <begin position="1"/>
        <end position="22"/>
    </location>
</feature>
<dbReference type="OMA" id="KYKRDMQ"/>
<organism evidence="9 10">
    <name type="scientific">Strigamia maritima</name>
    <name type="common">European centipede</name>
    <name type="synonym">Geophilus maritimus</name>
    <dbReference type="NCBI Taxonomy" id="126957"/>
    <lineage>
        <taxon>Eukaryota</taxon>
        <taxon>Metazoa</taxon>
        <taxon>Ecdysozoa</taxon>
        <taxon>Arthropoda</taxon>
        <taxon>Myriapoda</taxon>
        <taxon>Chilopoda</taxon>
        <taxon>Pleurostigmophora</taxon>
        <taxon>Geophilomorpha</taxon>
        <taxon>Linotaeniidae</taxon>
        <taxon>Strigamia</taxon>
    </lineage>
</organism>
<feature type="coiled-coil region" evidence="7">
    <location>
        <begin position="153"/>
        <end position="188"/>
    </location>
</feature>
<dbReference type="Pfam" id="PF05890">
    <property type="entry name" value="Ebp2"/>
    <property type="match status" value="1"/>
</dbReference>
<dbReference type="GO" id="GO:0005730">
    <property type="term" value="C:nucleolus"/>
    <property type="evidence" value="ECO:0007669"/>
    <property type="project" value="UniProtKB-SubCell"/>
</dbReference>
<dbReference type="PhylomeDB" id="T1J1X6"/>
<dbReference type="PANTHER" id="PTHR13028:SF0">
    <property type="entry name" value="RRNA-PROCESSING PROTEIN EBP2-RELATED"/>
    <property type="match status" value="1"/>
</dbReference>
<feature type="compositionally biased region" description="Polar residues" evidence="8">
    <location>
        <begin position="237"/>
        <end position="246"/>
    </location>
</feature>
<evidence type="ECO:0000256" key="1">
    <source>
        <dbReference type="ARBA" id="ARBA00003387"/>
    </source>
</evidence>
<comment type="function">
    <text evidence="1">Required for the processing of the 27S pre-rRNA.</text>
</comment>
<dbReference type="GO" id="GO:0034399">
    <property type="term" value="C:nuclear periphery"/>
    <property type="evidence" value="ECO:0007669"/>
    <property type="project" value="TreeGrafter"/>
</dbReference>
<proteinExistence type="inferred from homology"/>
<accession>T1J1X6</accession>
<evidence type="ECO:0000256" key="3">
    <source>
        <dbReference type="ARBA" id="ARBA00007336"/>
    </source>
</evidence>
<reference evidence="10" key="1">
    <citation type="submission" date="2011-05" db="EMBL/GenBank/DDBJ databases">
        <authorList>
            <person name="Richards S.R."/>
            <person name="Qu J."/>
            <person name="Jiang H."/>
            <person name="Jhangiani S.N."/>
            <person name="Agravi P."/>
            <person name="Goodspeed R."/>
            <person name="Gross S."/>
            <person name="Mandapat C."/>
            <person name="Jackson L."/>
            <person name="Mathew T."/>
            <person name="Pu L."/>
            <person name="Thornton R."/>
            <person name="Saada N."/>
            <person name="Wilczek-Boney K.B."/>
            <person name="Lee S."/>
            <person name="Kovar C."/>
            <person name="Wu Y."/>
            <person name="Scherer S.E."/>
            <person name="Worley K.C."/>
            <person name="Muzny D.M."/>
            <person name="Gibbs R."/>
        </authorList>
    </citation>
    <scope>NUCLEOTIDE SEQUENCE</scope>
    <source>
        <strain evidence="10">Brora</strain>
    </source>
</reference>
<evidence type="ECO:0000256" key="6">
    <source>
        <dbReference type="ARBA" id="ARBA00023242"/>
    </source>
</evidence>
<dbReference type="Proteomes" id="UP000014500">
    <property type="component" value="Unassembled WGS sequence"/>
</dbReference>
<feature type="compositionally biased region" description="Basic residues" evidence="8">
    <location>
        <begin position="206"/>
        <end position="217"/>
    </location>
</feature>
<feature type="region of interest" description="Disordered" evidence="8">
    <location>
        <begin position="190"/>
        <end position="256"/>
    </location>
</feature>
<reference evidence="9" key="2">
    <citation type="submission" date="2015-02" db="UniProtKB">
        <authorList>
            <consortium name="EnsemblMetazoa"/>
        </authorList>
    </citation>
    <scope>IDENTIFICATION</scope>
</reference>
<dbReference type="eggNOG" id="KOG3080">
    <property type="taxonomic scope" value="Eukaryota"/>
</dbReference>
<evidence type="ECO:0000256" key="4">
    <source>
        <dbReference type="ARBA" id="ARBA00022517"/>
    </source>
</evidence>
<dbReference type="GO" id="GO:0030687">
    <property type="term" value="C:preribosome, large subunit precursor"/>
    <property type="evidence" value="ECO:0007669"/>
    <property type="project" value="TreeGrafter"/>
</dbReference>
<dbReference type="GO" id="GO:0042273">
    <property type="term" value="P:ribosomal large subunit biogenesis"/>
    <property type="evidence" value="ECO:0007669"/>
    <property type="project" value="TreeGrafter"/>
</dbReference>
<dbReference type="PANTHER" id="PTHR13028">
    <property type="entry name" value="RRNA PROCESSING PROTEIN EBNA1-BINDING PROTEIN-RELATED"/>
    <property type="match status" value="1"/>
</dbReference>
<evidence type="ECO:0000256" key="7">
    <source>
        <dbReference type="SAM" id="Coils"/>
    </source>
</evidence>
<feature type="compositionally biased region" description="Low complexity" evidence="8">
    <location>
        <begin position="1"/>
        <end position="10"/>
    </location>
</feature>
<keyword evidence="10" id="KW-1185">Reference proteome</keyword>
<sequence>MSVGSVSDDASSSDEEVQQQVKMKPLTLKERKIALQEKYVTLKSQMDLDWLERLDLINSTEVVVPEFSLQADKNDGSADDDFRREIRFFKQAQSAVLEVIPKLNELNVKTRRPVDYYAQMAKTDDHMKKVRERLQSQELIMERRDKARKLRELKKFSKQVQQQATEKNRKEKKEILEQLKKRRKLNKNSDDIFDGEVQKSNNPKKGILKNKNSKSAIKRKEKDKKYGFGGKKKRSKYNTAESSANVSEFRKPRAGG</sequence>
<evidence type="ECO:0000256" key="5">
    <source>
        <dbReference type="ARBA" id="ARBA00023054"/>
    </source>
</evidence>
<keyword evidence="6" id="KW-0539">Nucleus</keyword>
<dbReference type="EMBL" id="JH431790">
    <property type="status" value="NOT_ANNOTATED_CDS"/>
    <property type="molecule type" value="Genomic_DNA"/>
</dbReference>
<protein>
    <recommendedName>
        <fullName evidence="11">rRNA-processing protein EBP2</fullName>
    </recommendedName>
</protein>
<dbReference type="HOGENOM" id="CLU_036007_1_0_1"/>
<evidence type="ECO:0000256" key="2">
    <source>
        <dbReference type="ARBA" id="ARBA00004604"/>
    </source>
</evidence>
<dbReference type="GO" id="GO:0006364">
    <property type="term" value="P:rRNA processing"/>
    <property type="evidence" value="ECO:0007669"/>
    <property type="project" value="TreeGrafter"/>
</dbReference>
<keyword evidence="4" id="KW-0690">Ribosome biogenesis</keyword>
<keyword evidence="5 7" id="KW-0175">Coiled coil</keyword>
<evidence type="ECO:0000313" key="9">
    <source>
        <dbReference type="EnsemblMetazoa" id="SMAR007550-PA"/>
    </source>
</evidence>
<comment type="similarity">
    <text evidence="3">Belongs to the EBP2 family.</text>
</comment>
<dbReference type="STRING" id="126957.T1J1X6"/>
<dbReference type="InterPro" id="IPR008610">
    <property type="entry name" value="Ebp2"/>
</dbReference>
<dbReference type="AlphaFoldDB" id="T1J1X6"/>
<evidence type="ECO:0000313" key="10">
    <source>
        <dbReference type="Proteomes" id="UP000014500"/>
    </source>
</evidence>
<evidence type="ECO:0008006" key="11">
    <source>
        <dbReference type="Google" id="ProtNLM"/>
    </source>
</evidence>